<dbReference type="Pfam" id="PF00370">
    <property type="entry name" value="FGGY_N"/>
    <property type="match status" value="1"/>
</dbReference>
<evidence type="ECO:0008006" key="8">
    <source>
        <dbReference type="Google" id="ProtNLM"/>
    </source>
</evidence>
<dbReference type="Gene3D" id="3.30.420.40">
    <property type="match status" value="1"/>
</dbReference>
<sequence length="561" mass="60792">MNRSGKVVAAASQETKTWRDPTNSNIFEQSTGDIWSATGVVIKKCLASSGLDPRAVKGIGFDATCSLAVTDFDGAPIVVTKGYNLGQHGERNIILWADHRAEKEANLINGTGSIVLDYVGGKMSLEMEIPKILWLKNNMAPELFSQCQFFDLPDFLTYQATKDSARSCCSLTCKCSYVPNSGWQKDFFSQIGLGELSDRDYAQVGVREGEQTLIAGMPVGNGLSEKAASELGLLPGTPVGSALIDAYAGWMGTVAARYRENGVLSDIVPSLEESGHRLAAVAGTSTCHIVQSPEGIFVDGVWGPYKDPIIAGWWMNEGGQSSTGQLIEFMLTNHPAYQELVRVAKAQQTNIYSVLQETLERLRVEHGVDSLTELTKDLHIYPDFHGNRSPIADPRMRGSIVGAELDNSLVNLAKTYHATLMAIALQTRHIVDTLNAAGHAVTSIYMSGGQAKNRELMQLFADVCRMPVVLPADSDGAVVRGAAMLGRFAADAHSRARATQAKRLWDIMVEMTAPGDVVAPSCTPKEARLLQAKYNIFLETIAIQKRWRAEMEGACGTGADE</sequence>
<evidence type="ECO:0000259" key="4">
    <source>
        <dbReference type="Pfam" id="PF00370"/>
    </source>
</evidence>
<protein>
    <recommendedName>
        <fullName evidence="8">Carbohydrate kinase FGGY C-terminal domain-containing protein</fullName>
    </recommendedName>
</protein>
<dbReference type="CDD" id="cd07782">
    <property type="entry name" value="ASKHA_NBD_FGGY_D-RBK"/>
    <property type="match status" value="1"/>
</dbReference>
<evidence type="ECO:0000313" key="6">
    <source>
        <dbReference type="EMBL" id="KJA21642.1"/>
    </source>
</evidence>
<dbReference type="Proteomes" id="UP000054270">
    <property type="component" value="Unassembled WGS sequence"/>
</dbReference>
<dbReference type="SUPFAM" id="SSF53067">
    <property type="entry name" value="Actin-like ATPase domain"/>
    <property type="match status" value="2"/>
</dbReference>
<comment type="similarity">
    <text evidence="1">Belongs to the FGGY kinase family.</text>
</comment>
<dbReference type="PANTHER" id="PTHR43435:SF4">
    <property type="entry name" value="FGGY CARBOHYDRATE KINASE DOMAIN-CONTAINING PROTEIN"/>
    <property type="match status" value="1"/>
</dbReference>
<dbReference type="OrthoDB" id="203824at2759"/>
<dbReference type="OMA" id="HKAMWHE"/>
<gene>
    <name evidence="6" type="ORF">HYPSUDRAFT_41758</name>
</gene>
<feature type="domain" description="Carbohydrate kinase FGGY C-terminal" evidence="5">
    <location>
        <begin position="278"/>
        <end position="489"/>
    </location>
</feature>
<dbReference type="Gene3D" id="1.20.58.2240">
    <property type="match status" value="1"/>
</dbReference>
<dbReference type="NCBIfam" id="TIGR01315">
    <property type="entry name" value="5C_CHO_kinase"/>
    <property type="match status" value="1"/>
</dbReference>
<reference evidence="7" key="1">
    <citation type="submission" date="2014-04" db="EMBL/GenBank/DDBJ databases">
        <title>Evolutionary Origins and Diversification of the Mycorrhizal Mutualists.</title>
        <authorList>
            <consortium name="DOE Joint Genome Institute"/>
            <consortium name="Mycorrhizal Genomics Consortium"/>
            <person name="Kohler A."/>
            <person name="Kuo A."/>
            <person name="Nagy L.G."/>
            <person name="Floudas D."/>
            <person name="Copeland A."/>
            <person name="Barry K.W."/>
            <person name="Cichocki N."/>
            <person name="Veneault-Fourrey C."/>
            <person name="LaButti K."/>
            <person name="Lindquist E.A."/>
            <person name="Lipzen A."/>
            <person name="Lundell T."/>
            <person name="Morin E."/>
            <person name="Murat C."/>
            <person name="Riley R."/>
            <person name="Ohm R."/>
            <person name="Sun H."/>
            <person name="Tunlid A."/>
            <person name="Henrissat B."/>
            <person name="Grigoriev I.V."/>
            <person name="Hibbett D.S."/>
            <person name="Martin F."/>
        </authorList>
    </citation>
    <scope>NUCLEOTIDE SEQUENCE [LARGE SCALE GENOMIC DNA]</scope>
    <source>
        <strain evidence="7">FD-334 SS-4</strain>
    </source>
</reference>
<dbReference type="GO" id="GO:0019321">
    <property type="term" value="P:pentose metabolic process"/>
    <property type="evidence" value="ECO:0007669"/>
    <property type="project" value="TreeGrafter"/>
</dbReference>
<dbReference type="AlphaFoldDB" id="A0A0D2L4C0"/>
<keyword evidence="7" id="KW-1185">Reference proteome</keyword>
<dbReference type="STRING" id="945553.A0A0D2L4C0"/>
<dbReference type="GO" id="GO:0005737">
    <property type="term" value="C:cytoplasm"/>
    <property type="evidence" value="ECO:0007669"/>
    <property type="project" value="TreeGrafter"/>
</dbReference>
<feature type="domain" description="Carbohydrate kinase FGGY N-terminal" evidence="4">
    <location>
        <begin position="1"/>
        <end position="159"/>
    </location>
</feature>
<dbReference type="GO" id="GO:0019150">
    <property type="term" value="F:D-ribulokinase activity"/>
    <property type="evidence" value="ECO:0007669"/>
    <property type="project" value="TreeGrafter"/>
</dbReference>
<name>A0A0D2L4C0_HYPSF</name>
<evidence type="ECO:0000256" key="1">
    <source>
        <dbReference type="ARBA" id="ARBA00009156"/>
    </source>
</evidence>
<proteinExistence type="inferred from homology"/>
<dbReference type="InterPro" id="IPR043129">
    <property type="entry name" value="ATPase_NBD"/>
</dbReference>
<dbReference type="PANTHER" id="PTHR43435">
    <property type="entry name" value="RIBULOKINASE"/>
    <property type="match status" value="1"/>
</dbReference>
<evidence type="ECO:0000256" key="3">
    <source>
        <dbReference type="ARBA" id="ARBA00022777"/>
    </source>
</evidence>
<dbReference type="InterPro" id="IPR006003">
    <property type="entry name" value="FGGY_RbtK-like"/>
</dbReference>
<dbReference type="InterPro" id="IPR018484">
    <property type="entry name" value="FGGY_N"/>
</dbReference>
<dbReference type="EMBL" id="KN817556">
    <property type="protein sequence ID" value="KJA21642.1"/>
    <property type="molecule type" value="Genomic_DNA"/>
</dbReference>
<accession>A0A0D2L4C0</accession>
<evidence type="ECO:0000259" key="5">
    <source>
        <dbReference type="Pfam" id="PF02782"/>
    </source>
</evidence>
<evidence type="ECO:0000313" key="7">
    <source>
        <dbReference type="Proteomes" id="UP000054270"/>
    </source>
</evidence>
<organism evidence="6 7">
    <name type="scientific">Hypholoma sublateritium (strain FD-334 SS-4)</name>
    <dbReference type="NCBI Taxonomy" id="945553"/>
    <lineage>
        <taxon>Eukaryota</taxon>
        <taxon>Fungi</taxon>
        <taxon>Dikarya</taxon>
        <taxon>Basidiomycota</taxon>
        <taxon>Agaricomycotina</taxon>
        <taxon>Agaricomycetes</taxon>
        <taxon>Agaricomycetidae</taxon>
        <taxon>Agaricales</taxon>
        <taxon>Agaricineae</taxon>
        <taxon>Strophariaceae</taxon>
        <taxon>Hypholoma</taxon>
    </lineage>
</organism>
<dbReference type="InterPro" id="IPR018485">
    <property type="entry name" value="FGGY_C"/>
</dbReference>
<keyword evidence="3" id="KW-0418">Kinase</keyword>
<keyword evidence="2" id="KW-0808">Transferase</keyword>
<dbReference type="Pfam" id="PF02782">
    <property type="entry name" value="FGGY_C"/>
    <property type="match status" value="1"/>
</dbReference>
<evidence type="ECO:0000256" key="2">
    <source>
        <dbReference type="ARBA" id="ARBA00022679"/>
    </source>
</evidence>